<proteinExistence type="predicted"/>
<reference evidence="1 2" key="1">
    <citation type="journal article" date="2020" name="Nature">
        <title>Six reference-quality genomes reveal evolution of bat adaptations.</title>
        <authorList>
            <person name="Jebb D."/>
            <person name="Huang Z."/>
            <person name="Pippel M."/>
            <person name="Hughes G.M."/>
            <person name="Lavrichenko K."/>
            <person name="Devanna P."/>
            <person name="Winkler S."/>
            <person name="Jermiin L.S."/>
            <person name="Skirmuntt E.C."/>
            <person name="Katzourakis A."/>
            <person name="Burkitt-Gray L."/>
            <person name="Ray D.A."/>
            <person name="Sullivan K.A.M."/>
            <person name="Roscito J.G."/>
            <person name="Kirilenko B.M."/>
            <person name="Davalos L.M."/>
            <person name="Corthals A.P."/>
            <person name="Power M.L."/>
            <person name="Jones G."/>
            <person name="Ransome R.D."/>
            <person name="Dechmann D.K.N."/>
            <person name="Locatelli A.G."/>
            <person name="Puechmaille S.J."/>
            <person name="Fedrigo O."/>
            <person name="Jarvis E.D."/>
            <person name="Hiller M."/>
            <person name="Vernes S.C."/>
            <person name="Myers E.W."/>
            <person name="Teeling E.C."/>
        </authorList>
    </citation>
    <scope>NUCLEOTIDE SEQUENCE [LARGE SCALE GENOMIC DNA]</scope>
    <source>
        <strain evidence="1">MMolMol1</strain>
        <tissue evidence="1">Muscle</tissue>
    </source>
</reference>
<protein>
    <submittedName>
        <fullName evidence="1">Uncharacterized protein</fullName>
    </submittedName>
</protein>
<name>A0A7J8EE42_MOLMO</name>
<dbReference type="AlphaFoldDB" id="A0A7J8EE42"/>
<sequence length="124" mass="13852">MRNLNLFVGEVVGMSGLARAFALMQEVCGVYKVVCKEPQGVCENGEIWAVRSLVCFCSLPRAESEFWEMGNKSTCGGRSERKSVNFRSLSFDTVIGVPGISEDKWGLCFEQVLSEFCNIYIYVL</sequence>
<evidence type="ECO:0000313" key="2">
    <source>
        <dbReference type="Proteomes" id="UP000550707"/>
    </source>
</evidence>
<evidence type="ECO:0000313" key="1">
    <source>
        <dbReference type="EMBL" id="KAF6433788.1"/>
    </source>
</evidence>
<organism evidence="1 2">
    <name type="scientific">Molossus molossus</name>
    <name type="common">Pallas' mastiff bat</name>
    <name type="synonym">Vespertilio molossus</name>
    <dbReference type="NCBI Taxonomy" id="27622"/>
    <lineage>
        <taxon>Eukaryota</taxon>
        <taxon>Metazoa</taxon>
        <taxon>Chordata</taxon>
        <taxon>Craniata</taxon>
        <taxon>Vertebrata</taxon>
        <taxon>Euteleostomi</taxon>
        <taxon>Mammalia</taxon>
        <taxon>Eutheria</taxon>
        <taxon>Laurasiatheria</taxon>
        <taxon>Chiroptera</taxon>
        <taxon>Yangochiroptera</taxon>
        <taxon>Molossidae</taxon>
        <taxon>Molossus</taxon>
    </lineage>
</organism>
<comment type="caution">
    <text evidence="1">The sequence shown here is derived from an EMBL/GenBank/DDBJ whole genome shotgun (WGS) entry which is preliminary data.</text>
</comment>
<gene>
    <name evidence="1" type="ORF">HJG59_008851</name>
</gene>
<dbReference type="InParanoid" id="A0A7J8EE42"/>
<dbReference type="Proteomes" id="UP000550707">
    <property type="component" value="Unassembled WGS sequence"/>
</dbReference>
<dbReference type="EMBL" id="JACASF010000014">
    <property type="protein sequence ID" value="KAF6433788.1"/>
    <property type="molecule type" value="Genomic_DNA"/>
</dbReference>
<keyword evidence="2" id="KW-1185">Reference proteome</keyword>
<accession>A0A7J8EE42</accession>